<dbReference type="InterPro" id="IPR012902">
    <property type="entry name" value="N_methyl_site"/>
</dbReference>
<keyword evidence="3" id="KW-1133">Transmembrane helix</keyword>
<protein>
    <submittedName>
        <fullName evidence="4">Prepilin-type N-terminal cleavage/methylation domain-containing protein</fullName>
    </submittedName>
</protein>
<comment type="subcellular location">
    <subcellularLocation>
        <location evidence="1">Cell surface</location>
    </subcellularLocation>
</comment>
<dbReference type="Proteomes" id="UP000614490">
    <property type="component" value="Unassembled WGS sequence"/>
</dbReference>
<dbReference type="Pfam" id="PF07963">
    <property type="entry name" value="N_methyl"/>
    <property type="match status" value="1"/>
</dbReference>
<dbReference type="EMBL" id="JADZSC010000001">
    <property type="protein sequence ID" value="MBH0230035.1"/>
    <property type="molecule type" value="Genomic_DNA"/>
</dbReference>
<evidence type="ECO:0000256" key="1">
    <source>
        <dbReference type="ARBA" id="ARBA00004241"/>
    </source>
</evidence>
<sequence>MTKWKEEEGFSLVEVLVAMALLTITFIVSVHLVMNTVTQTTKINRSFSSVELADSILDAYQTMPSEEVKQGLNQTKSIDIASTLGLDADDRLTKYSAQVTVTEPATIELKEHLLKVEIIVQSENLKDEPVELEGYVEL</sequence>
<comment type="caution">
    <text evidence="4">The sequence shown here is derived from an EMBL/GenBank/DDBJ whole genome shotgun (WGS) entry which is preliminary data.</text>
</comment>
<evidence type="ECO:0000256" key="3">
    <source>
        <dbReference type="SAM" id="Phobius"/>
    </source>
</evidence>
<dbReference type="PROSITE" id="PS00409">
    <property type="entry name" value="PROKAR_NTER_METHYL"/>
    <property type="match status" value="1"/>
</dbReference>
<gene>
    <name evidence="4" type="ORF">H0267_07375</name>
</gene>
<proteinExistence type="predicted"/>
<evidence type="ECO:0000313" key="4">
    <source>
        <dbReference type="EMBL" id="MBH0230035.1"/>
    </source>
</evidence>
<organism evidence="4 5">
    <name type="scientific">Halobacillus yeomjeoni</name>
    <dbReference type="NCBI Taxonomy" id="311194"/>
    <lineage>
        <taxon>Bacteria</taxon>
        <taxon>Bacillati</taxon>
        <taxon>Bacillota</taxon>
        <taxon>Bacilli</taxon>
        <taxon>Bacillales</taxon>
        <taxon>Bacillaceae</taxon>
        <taxon>Halobacillus</taxon>
    </lineage>
</organism>
<keyword evidence="2" id="KW-0178">Competence</keyword>
<evidence type="ECO:0000256" key="2">
    <source>
        <dbReference type="ARBA" id="ARBA00023287"/>
    </source>
</evidence>
<keyword evidence="5" id="KW-1185">Reference proteome</keyword>
<keyword evidence="3" id="KW-0472">Membrane</keyword>
<name>A0A931HV31_9BACI</name>
<accession>A0A931HV31</accession>
<dbReference type="GO" id="GO:0009986">
    <property type="term" value="C:cell surface"/>
    <property type="evidence" value="ECO:0007669"/>
    <property type="project" value="UniProtKB-SubCell"/>
</dbReference>
<evidence type="ECO:0000313" key="5">
    <source>
        <dbReference type="Proteomes" id="UP000614490"/>
    </source>
</evidence>
<dbReference type="AlphaFoldDB" id="A0A931HV31"/>
<keyword evidence="3" id="KW-0812">Transmembrane</keyword>
<reference evidence="4 5" key="1">
    <citation type="journal article" date="2005" name="Int. J. Syst. Evol. Microbiol.">
        <title>Halobacillus yeomjeoni sp. nov., isolated from a marine solar saltern in Korea.</title>
        <authorList>
            <person name="Yoon J.H."/>
            <person name="Kang S.J."/>
            <person name="Lee C.H."/>
            <person name="Oh H.W."/>
            <person name="Oh T.K."/>
        </authorList>
    </citation>
    <scope>NUCLEOTIDE SEQUENCE [LARGE SCALE GENOMIC DNA]</scope>
    <source>
        <strain evidence="4 5">KCTC 3957</strain>
    </source>
</reference>
<dbReference type="RefSeq" id="WP_197316605.1">
    <property type="nucleotide sequence ID" value="NZ_JADZSC010000001.1"/>
</dbReference>
<dbReference type="GO" id="GO:0030420">
    <property type="term" value="P:establishment of competence for transformation"/>
    <property type="evidence" value="ECO:0007669"/>
    <property type="project" value="UniProtKB-KW"/>
</dbReference>
<feature type="transmembrane region" description="Helical" evidence="3">
    <location>
        <begin position="12"/>
        <end position="34"/>
    </location>
</feature>
<dbReference type="NCBIfam" id="TIGR02532">
    <property type="entry name" value="IV_pilin_GFxxxE"/>
    <property type="match status" value="1"/>
</dbReference>